<dbReference type="GO" id="GO:0045087">
    <property type="term" value="P:innate immune response"/>
    <property type="evidence" value="ECO:0007669"/>
    <property type="project" value="UniProtKB-KW"/>
</dbReference>
<keyword evidence="3" id="KW-0399">Innate immunity</keyword>
<name>A0AA47P0G2_MERPO</name>
<dbReference type="EMBL" id="JAOPHQ010003192">
    <property type="protein sequence ID" value="KAK0143900.1"/>
    <property type="molecule type" value="Genomic_DNA"/>
</dbReference>
<accession>A0AA47P0G2</accession>
<comment type="caution">
    <text evidence="8">The sequence shown here is derived from an EMBL/GenBank/DDBJ whole genome shotgun (WGS) entry which is preliminary data.</text>
</comment>
<evidence type="ECO:0000313" key="8">
    <source>
        <dbReference type="EMBL" id="KAK0143900.1"/>
    </source>
</evidence>
<dbReference type="GO" id="GO:0005737">
    <property type="term" value="C:cytoplasm"/>
    <property type="evidence" value="ECO:0007669"/>
    <property type="project" value="UniProtKB-ARBA"/>
</dbReference>
<evidence type="ECO:0000256" key="5">
    <source>
        <dbReference type="ARBA" id="ARBA00022859"/>
    </source>
</evidence>
<organism evidence="8 9">
    <name type="scientific">Merluccius polli</name>
    <name type="common">Benguela hake</name>
    <name type="synonym">Merluccius cadenati</name>
    <dbReference type="NCBI Taxonomy" id="89951"/>
    <lineage>
        <taxon>Eukaryota</taxon>
        <taxon>Metazoa</taxon>
        <taxon>Chordata</taxon>
        <taxon>Craniata</taxon>
        <taxon>Vertebrata</taxon>
        <taxon>Euteleostomi</taxon>
        <taxon>Actinopterygii</taxon>
        <taxon>Neopterygii</taxon>
        <taxon>Teleostei</taxon>
        <taxon>Neoteleostei</taxon>
        <taxon>Acanthomorphata</taxon>
        <taxon>Zeiogadaria</taxon>
        <taxon>Gadariae</taxon>
        <taxon>Gadiformes</taxon>
        <taxon>Gadoidei</taxon>
        <taxon>Merlucciidae</taxon>
        <taxon>Merluccius</taxon>
    </lineage>
</organism>
<feature type="compositionally biased region" description="Low complexity" evidence="6">
    <location>
        <begin position="104"/>
        <end position="114"/>
    </location>
</feature>
<sequence length="234" mass="24863">MPMIASQVKVREIVPHLPCLTPSDREEIEAKREISGNFTAMQHLLDCLRRRENWPEQFITALETCEHLTMAGEIGAEYHSLKTPSAPKLPCPTSTVVMATVHSTPSVSPSAPAACEGVPTGSSLTETTEAPGDPQSPVSFSELGARTSLPDPQNPSTPPPSPEITHLSPRVEVPAHHQEPEENSEETEELVVDVGGPGPADAVGAACDVAAETGKSHPARVHGNMAELRAEILV</sequence>
<evidence type="ECO:0000313" key="9">
    <source>
        <dbReference type="Proteomes" id="UP001174136"/>
    </source>
</evidence>
<gene>
    <name evidence="8" type="primary">MAVS</name>
    <name evidence="8" type="ORF">N1851_017779</name>
</gene>
<dbReference type="InterPro" id="IPR031964">
    <property type="entry name" value="CARD_dom"/>
</dbReference>
<evidence type="ECO:0000256" key="6">
    <source>
        <dbReference type="SAM" id="MobiDB-lite"/>
    </source>
</evidence>
<evidence type="ECO:0000256" key="2">
    <source>
        <dbReference type="ARBA" id="ARBA00022553"/>
    </source>
</evidence>
<evidence type="ECO:0000259" key="7">
    <source>
        <dbReference type="Pfam" id="PF16739"/>
    </source>
</evidence>
<dbReference type="InterPro" id="IPR011029">
    <property type="entry name" value="DEATH-like_dom_sf"/>
</dbReference>
<evidence type="ECO:0000256" key="4">
    <source>
        <dbReference type="ARBA" id="ARBA00022843"/>
    </source>
</evidence>
<keyword evidence="9" id="KW-1185">Reference proteome</keyword>
<feature type="region of interest" description="Disordered" evidence="6">
    <location>
        <begin position="104"/>
        <end position="167"/>
    </location>
</feature>
<dbReference type="Proteomes" id="UP001174136">
    <property type="component" value="Unassembled WGS sequence"/>
</dbReference>
<evidence type="ECO:0000256" key="1">
    <source>
        <dbReference type="ARBA" id="ARBA00022499"/>
    </source>
</evidence>
<protein>
    <submittedName>
        <fullName evidence="8">Mitochondrial antiviral-signaling protein</fullName>
    </submittedName>
</protein>
<keyword evidence="2" id="KW-0597">Phosphoprotein</keyword>
<keyword evidence="1" id="KW-1017">Isopeptide bond</keyword>
<proteinExistence type="predicted"/>
<dbReference type="Pfam" id="PF16739">
    <property type="entry name" value="CARD_2"/>
    <property type="match status" value="1"/>
</dbReference>
<keyword evidence="5" id="KW-0391">Immunity</keyword>
<feature type="domain" description="Caspase recruitment" evidence="7">
    <location>
        <begin position="2"/>
        <end position="76"/>
    </location>
</feature>
<evidence type="ECO:0000256" key="3">
    <source>
        <dbReference type="ARBA" id="ARBA00022588"/>
    </source>
</evidence>
<keyword evidence="4" id="KW-0832">Ubl conjugation</keyword>
<dbReference type="Gene3D" id="1.10.533.10">
    <property type="entry name" value="Death Domain, Fas"/>
    <property type="match status" value="1"/>
</dbReference>
<dbReference type="AlphaFoldDB" id="A0AA47P0G2"/>
<reference evidence="8" key="1">
    <citation type="journal article" date="2023" name="Front. Mar. Sci.">
        <title>A new Merluccius polli reference genome to investigate the effects of global change in West African waters.</title>
        <authorList>
            <person name="Mateo J.L."/>
            <person name="Blanco-Fernandez C."/>
            <person name="Garcia-Vazquez E."/>
            <person name="Machado-Schiaffino G."/>
        </authorList>
    </citation>
    <scope>NUCLEOTIDE SEQUENCE</scope>
    <source>
        <strain evidence="8">C29</strain>
        <tissue evidence="8">Fin</tissue>
    </source>
</reference>
<feature type="compositionally biased region" description="Pro residues" evidence="6">
    <location>
        <begin position="152"/>
        <end position="162"/>
    </location>
</feature>